<dbReference type="Proteomes" id="UP000651010">
    <property type="component" value="Unassembled WGS sequence"/>
</dbReference>
<proteinExistence type="predicted"/>
<evidence type="ECO:0000313" key="2">
    <source>
        <dbReference type="EMBL" id="MBE1162231.1"/>
    </source>
</evidence>
<name>A0ABR9GDY8_9GAMM</name>
<organism evidence="2 3">
    <name type="scientific">Dyella acidiphila</name>
    <dbReference type="NCBI Taxonomy" id="2775866"/>
    <lineage>
        <taxon>Bacteria</taxon>
        <taxon>Pseudomonadati</taxon>
        <taxon>Pseudomonadota</taxon>
        <taxon>Gammaproteobacteria</taxon>
        <taxon>Lysobacterales</taxon>
        <taxon>Rhodanobacteraceae</taxon>
        <taxon>Dyella</taxon>
    </lineage>
</organism>
<protein>
    <submittedName>
        <fullName evidence="2">1,4-beta-xylanase</fullName>
    </submittedName>
</protein>
<feature type="chain" id="PRO_5046895520" evidence="1">
    <location>
        <begin position="24"/>
        <end position="395"/>
    </location>
</feature>
<evidence type="ECO:0000256" key="1">
    <source>
        <dbReference type="SAM" id="SignalP"/>
    </source>
</evidence>
<dbReference type="InterPro" id="IPR017853">
    <property type="entry name" value="GH"/>
</dbReference>
<keyword evidence="3" id="KW-1185">Reference proteome</keyword>
<accession>A0ABR9GDY8</accession>
<gene>
    <name evidence="2" type="ORF">IGX34_17740</name>
</gene>
<evidence type="ECO:0000313" key="3">
    <source>
        <dbReference type="Proteomes" id="UP000651010"/>
    </source>
</evidence>
<keyword evidence="1" id="KW-0732">Signal</keyword>
<dbReference type="EMBL" id="JACZZA010000012">
    <property type="protein sequence ID" value="MBE1162231.1"/>
    <property type="molecule type" value="Genomic_DNA"/>
</dbReference>
<sequence>MKHAGRAVWIAALALAMPLMAHADDAQPWSPAKAKAWYAKQAWPVGSDYLPSDAINELEMWQPASFDPARIDRELGWAQALGMTTMRVFLHNLLWDQDKQGFKQRIDQFLTIAARHHIKPIFVLFDSCWDPDPVLGPQHPPIPGVHNSGWVQAPGTRILDDPSRYPQLEGYVKDIVGSFAHDPRILAWDVWNEPDNDGGGNYAAQEPKDKFERVAQLLPQVFAWARSQHPEQPLTSGLWHHEDWSKLAALNAIERTQLTESDIISFHNYGFPEDFLRRVQQLRGYGRPLICTEYMARGEGSTVDTVLPLGKKLDVGMVNWGFVSGKSQTIYPWDSWQRPYTLQPPDIWFHDLLQADGTPYRAREAEIIRALSRAPRGVVPADAMLLPVTDAATAP</sequence>
<dbReference type="SUPFAM" id="SSF51445">
    <property type="entry name" value="(Trans)glycosidases"/>
    <property type="match status" value="1"/>
</dbReference>
<dbReference type="RefSeq" id="WP_192557067.1">
    <property type="nucleotide sequence ID" value="NZ_JACZZA010000012.1"/>
</dbReference>
<reference evidence="2 3" key="1">
    <citation type="submission" date="2020-09" db="EMBL/GenBank/DDBJ databases">
        <title>Dyella sp. 7MK23 isolated from forest soil.</title>
        <authorList>
            <person name="Fu J."/>
        </authorList>
    </citation>
    <scope>NUCLEOTIDE SEQUENCE [LARGE SCALE GENOMIC DNA]</scope>
    <source>
        <strain evidence="2 3">7MK23</strain>
    </source>
</reference>
<comment type="caution">
    <text evidence="2">The sequence shown here is derived from an EMBL/GenBank/DDBJ whole genome shotgun (WGS) entry which is preliminary data.</text>
</comment>
<dbReference type="Gene3D" id="3.20.20.80">
    <property type="entry name" value="Glycosidases"/>
    <property type="match status" value="1"/>
</dbReference>
<feature type="signal peptide" evidence="1">
    <location>
        <begin position="1"/>
        <end position="23"/>
    </location>
</feature>